<evidence type="ECO:0000259" key="1">
    <source>
        <dbReference type="PROSITE" id="PS51372"/>
    </source>
</evidence>
<dbReference type="Proteomes" id="UP000184612">
    <property type="component" value="Unassembled WGS sequence"/>
</dbReference>
<accession>A0A1M7XY37</accession>
<keyword evidence="3" id="KW-1185">Reference proteome</keyword>
<dbReference type="PROSITE" id="PS51372">
    <property type="entry name" value="PRD_2"/>
    <property type="match status" value="1"/>
</dbReference>
<dbReference type="AlphaFoldDB" id="A0A1M7XY37"/>
<dbReference type="Gene3D" id="1.10.1790.10">
    <property type="entry name" value="PRD domain"/>
    <property type="match status" value="1"/>
</dbReference>
<dbReference type="OrthoDB" id="3192572at2"/>
<dbReference type="GO" id="GO:0006355">
    <property type="term" value="P:regulation of DNA-templated transcription"/>
    <property type="evidence" value="ECO:0007669"/>
    <property type="project" value="InterPro"/>
</dbReference>
<dbReference type="EMBL" id="FRFD01000003">
    <property type="protein sequence ID" value="SHO43917.1"/>
    <property type="molecule type" value="Genomic_DNA"/>
</dbReference>
<protein>
    <submittedName>
        <fullName evidence="2">PRD domain-containing protein</fullName>
    </submittedName>
</protein>
<dbReference type="STRING" id="1121345.SAMN02745217_00404"/>
<proteinExistence type="predicted"/>
<evidence type="ECO:0000313" key="2">
    <source>
        <dbReference type="EMBL" id="SHO43917.1"/>
    </source>
</evidence>
<name>A0A1M7XY37_9FIRM</name>
<dbReference type="SUPFAM" id="SSF63520">
    <property type="entry name" value="PTS-regulatory domain, PRD"/>
    <property type="match status" value="1"/>
</dbReference>
<dbReference type="InterPro" id="IPR036634">
    <property type="entry name" value="PRD_sf"/>
</dbReference>
<dbReference type="RefSeq" id="WP_073587125.1">
    <property type="nucleotide sequence ID" value="NZ_FRFD01000003.1"/>
</dbReference>
<evidence type="ECO:0000313" key="3">
    <source>
        <dbReference type="Proteomes" id="UP000184612"/>
    </source>
</evidence>
<gene>
    <name evidence="2" type="ORF">SAMN02745217_00404</name>
</gene>
<reference evidence="2 3" key="1">
    <citation type="submission" date="2016-12" db="EMBL/GenBank/DDBJ databases">
        <authorList>
            <person name="Song W.-J."/>
            <person name="Kurnit D.M."/>
        </authorList>
    </citation>
    <scope>NUCLEOTIDE SEQUENCE [LARGE SCALE GENOMIC DNA]</scope>
    <source>
        <strain evidence="2 3">DSM 12503</strain>
    </source>
</reference>
<sequence length="119" mass="13558">MELMERIRLLQEYGMMDETAFEDILTIIKLFKEEYGIELTEKNAGIMITHMSSAFHRNVTGEEIDAMDAGIVEEIKQVPEYAKAGQILVSIVSGIKNNLSKKEMEYFLVHICNLLANTN</sequence>
<feature type="domain" description="PRD" evidence="1">
    <location>
        <begin position="15"/>
        <end position="119"/>
    </location>
</feature>
<dbReference type="InterPro" id="IPR011608">
    <property type="entry name" value="PRD"/>
</dbReference>
<organism evidence="2 3">
    <name type="scientific">Anaerocolumna xylanovorans DSM 12503</name>
    <dbReference type="NCBI Taxonomy" id="1121345"/>
    <lineage>
        <taxon>Bacteria</taxon>
        <taxon>Bacillati</taxon>
        <taxon>Bacillota</taxon>
        <taxon>Clostridia</taxon>
        <taxon>Lachnospirales</taxon>
        <taxon>Lachnospiraceae</taxon>
        <taxon>Anaerocolumna</taxon>
    </lineage>
</organism>
<dbReference type="Pfam" id="PF00874">
    <property type="entry name" value="PRD"/>
    <property type="match status" value="1"/>
</dbReference>